<dbReference type="Proteomes" id="UP000054217">
    <property type="component" value="Unassembled WGS sequence"/>
</dbReference>
<dbReference type="InParanoid" id="A0A0C3PE44"/>
<organism evidence="1 2">
    <name type="scientific">Pisolithus tinctorius Marx 270</name>
    <dbReference type="NCBI Taxonomy" id="870435"/>
    <lineage>
        <taxon>Eukaryota</taxon>
        <taxon>Fungi</taxon>
        <taxon>Dikarya</taxon>
        <taxon>Basidiomycota</taxon>
        <taxon>Agaricomycotina</taxon>
        <taxon>Agaricomycetes</taxon>
        <taxon>Agaricomycetidae</taxon>
        <taxon>Boletales</taxon>
        <taxon>Sclerodermatineae</taxon>
        <taxon>Pisolithaceae</taxon>
        <taxon>Pisolithus</taxon>
    </lineage>
</organism>
<evidence type="ECO:0000313" key="1">
    <source>
        <dbReference type="EMBL" id="KIO06436.1"/>
    </source>
</evidence>
<gene>
    <name evidence="1" type="ORF">M404DRAFT_482478</name>
</gene>
<keyword evidence="2" id="KW-1185">Reference proteome</keyword>
<accession>A0A0C3PE44</accession>
<reference evidence="1 2" key="1">
    <citation type="submission" date="2014-04" db="EMBL/GenBank/DDBJ databases">
        <authorList>
            <consortium name="DOE Joint Genome Institute"/>
            <person name="Kuo A."/>
            <person name="Kohler A."/>
            <person name="Costa M.D."/>
            <person name="Nagy L.G."/>
            <person name="Floudas D."/>
            <person name="Copeland A."/>
            <person name="Barry K.W."/>
            <person name="Cichocki N."/>
            <person name="Veneault-Fourrey C."/>
            <person name="LaButti K."/>
            <person name="Lindquist E.A."/>
            <person name="Lipzen A."/>
            <person name="Lundell T."/>
            <person name="Morin E."/>
            <person name="Murat C."/>
            <person name="Sun H."/>
            <person name="Tunlid A."/>
            <person name="Henrissat B."/>
            <person name="Grigoriev I.V."/>
            <person name="Hibbett D.S."/>
            <person name="Martin F."/>
            <person name="Nordberg H.P."/>
            <person name="Cantor M.N."/>
            <person name="Hua S.X."/>
        </authorList>
    </citation>
    <scope>NUCLEOTIDE SEQUENCE [LARGE SCALE GENOMIC DNA]</scope>
    <source>
        <strain evidence="1 2">Marx 270</strain>
    </source>
</reference>
<dbReference type="AlphaFoldDB" id="A0A0C3PE44"/>
<proteinExistence type="predicted"/>
<name>A0A0C3PE44_PISTI</name>
<protein>
    <submittedName>
        <fullName evidence="1">Uncharacterized protein</fullName>
    </submittedName>
</protein>
<evidence type="ECO:0000313" key="2">
    <source>
        <dbReference type="Proteomes" id="UP000054217"/>
    </source>
</evidence>
<dbReference type="HOGENOM" id="CLU_2606964_0_0_1"/>
<sequence>MITSYVSAAMPGYGVVRLGERKVAPARKRDAFFDNRAGIHLRTANPTGHVATARTVNRIHSTHVAVPCGAFGLCRAPAW</sequence>
<reference evidence="2" key="2">
    <citation type="submission" date="2015-01" db="EMBL/GenBank/DDBJ databases">
        <title>Evolutionary Origins and Diversification of the Mycorrhizal Mutualists.</title>
        <authorList>
            <consortium name="DOE Joint Genome Institute"/>
            <consortium name="Mycorrhizal Genomics Consortium"/>
            <person name="Kohler A."/>
            <person name="Kuo A."/>
            <person name="Nagy L.G."/>
            <person name="Floudas D."/>
            <person name="Copeland A."/>
            <person name="Barry K.W."/>
            <person name="Cichocki N."/>
            <person name="Veneault-Fourrey C."/>
            <person name="LaButti K."/>
            <person name="Lindquist E.A."/>
            <person name="Lipzen A."/>
            <person name="Lundell T."/>
            <person name="Morin E."/>
            <person name="Murat C."/>
            <person name="Riley R."/>
            <person name="Ohm R."/>
            <person name="Sun H."/>
            <person name="Tunlid A."/>
            <person name="Henrissat B."/>
            <person name="Grigoriev I.V."/>
            <person name="Hibbett D.S."/>
            <person name="Martin F."/>
        </authorList>
    </citation>
    <scope>NUCLEOTIDE SEQUENCE [LARGE SCALE GENOMIC DNA]</scope>
    <source>
        <strain evidence="2">Marx 270</strain>
    </source>
</reference>
<dbReference type="EMBL" id="KN831963">
    <property type="protein sequence ID" value="KIO06436.1"/>
    <property type="molecule type" value="Genomic_DNA"/>
</dbReference>